<dbReference type="Proteomes" id="UP000598426">
    <property type="component" value="Unassembled WGS sequence"/>
</dbReference>
<feature type="domain" description="C-glycoside deglycosidase beta subunit" evidence="5">
    <location>
        <begin position="21"/>
        <end position="108"/>
    </location>
</feature>
<evidence type="ECO:0000259" key="5">
    <source>
        <dbReference type="Pfam" id="PF19906"/>
    </source>
</evidence>
<evidence type="ECO:0000256" key="3">
    <source>
        <dbReference type="ARBA" id="ARBA00046336"/>
    </source>
</evidence>
<name>A0ABR8NSG2_9MICO</name>
<keyword evidence="2" id="KW-0119">Carbohydrate metabolism</keyword>
<keyword evidence="7" id="KW-1185">Reference proteome</keyword>
<sequence length="135" mass="14679">MIPDRIIEQGTLTSDGARAAVEVRLPWYRALPASCIAGASLTIDGVAAPAESLRWQMNGRTFTFAELVPNIEEWWFPTDSAILSGDIAVPDGDGEHTVEVGLVLYIPYIVIGADEVLHIEEKDAKTMRARKAVTA</sequence>
<keyword evidence="6" id="KW-0969">Cilium</keyword>
<protein>
    <recommendedName>
        <fullName evidence="4">C-deglycosylation enzyme beta subunit</fullName>
    </recommendedName>
</protein>
<dbReference type="Pfam" id="PF19906">
    <property type="entry name" value="CGDB"/>
    <property type="match status" value="1"/>
</dbReference>
<reference evidence="6 7" key="1">
    <citation type="submission" date="2020-09" db="EMBL/GenBank/DDBJ databases">
        <title>Isolation and identification of active actinomycetes.</title>
        <authorList>
            <person name="Li X."/>
        </authorList>
    </citation>
    <scope>NUCLEOTIDE SEQUENCE [LARGE SCALE GENOMIC DNA]</scope>
    <source>
        <strain evidence="6 7">NEAU-LLC</strain>
    </source>
</reference>
<proteinExistence type="inferred from homology"/>
<evidence type="ECO:0000313" key="6">
    <source>
        <dbReference type="EMBL" id="MBD3943576.1"/>
    </source>
</evidence>
<keyword evidence="1" id="KW-0456">Lyase</keyword>
<evidence type="ECO:0000256" key="1">
    <source>
        <dbReference type="ARBA" id="ARBA00023239"/>
    </source>
</evidence>
<organism evidence="6 7">
    <name type="scientific">Microbacterium helvum</name>
    <dbReference type="NCBI Taxonomy" id="2773713"/>
    <lineage>
        <taxon>Bacteria</taxon>
        <taxon>Bacillati</taxon>
        <taxon>Actinomycetota</taxon>
        <taxon>Actinomycetes</taxon>
        <taxon>Micrococcales</taxon>
        <taxon>Microbacteriaceae</taxon>
        <taxon>Microbacterium</taxon>
    </lineage>
</organism>
<keyword evidence="6" id="KW-0282">Flagellum</keyword>
<keyword evidence="6" id="KW-0966">Cell projection</keyword>
<gene>
    <name evidence="6" type="ORF">IF188_17940</name>
</gene>
<evidence type="ECO:0000256" key="2">
    <source>
        <dbReference type="ARBA" id="ARBA00023277"/>
    </source>
</evidence>
<comment type="similarity">
    <text evidence="3">Belongs to the C-glycoside deglycosidase beta subunit family.</text>
</comment>
<dbReference type="InterPro" id="IPR045959">
    <property type="entry name" value="CGDB"/>
</dbReference>
<comment type="caution">
    <text evidence="6">The sequence shown here is derived from an EMBL/GenBank/DDBJ whole genome shotgun (WGS) entry which is preliminary data.</text>
</comment>
<evidence type="ECO:0000256" key="4">
    <source>
        <dbReference type="ARBA" id="ARBA00047208"/>
    </source>
</evidence>
<dbReference type="EMBL" id="JACXZS010000014">
    <property type="protein sequence ID" value="MBD3943576.1"/>
    <property type="molecule type" value="Genomic_DNA"/>
</dbReference>
<dbReference type="RefSeq" id="WP_191173179.1">
    <property type="nucleotide sequence ID" value="NZ_JACXZS010000014.1"/>
</dbReference>
<evidence type="ECO:0000313" key="7">
    <source>
        <dbReference type="Proteomes" id="UP000598426"/>
    </source>
</evidence>
<accession>A0ABR8NSG2</accession>